<evidence type="ECO:0000256" key="5">
    <source>
        <dbReference type="ARBA" id="ARBA00022556"/>
    </source>
</evidence>
<evidence type="ECO:0000256" key="6">
    <source>
        <dbReference type="ARBA" id="ARBA00022692"/>
    </source>
</evidence>
<evidence type="ECO:0000256" key="1">
    <source>
        <dbReference type="ARBA" id="ARBA00004651"/>
    </source>
</evidence>
<feature type="transmembrane region" description="Helical" evidence="11">
    <location>
        <begin position="115"/>
        <end position="134"/>
    </location>
</feature>
<organism evidence="13 14">
    <name type="scientific">Alsobacter metallidurans</name>
    <dbReference type="NCBI Taxonomy" id="340221"/>
    <lineage>
        <taxon>Bacteria</taxon>
        <taxon>Pseudomonadati</taxon>
        <taxon>Pseudomonadota</taxon>
        <taxon>Alphaproteobacteria</taxon>
        <taxon>Hyphomicrobiales</taxon>
        <taxon>Alsobacteraceae</taxon>
        <taxon>Alsobacter</taxon>
    </lineage>
</organism>
<keyword evidence="8 11" id="KW-1133">Transmembrane helix</keyword>
<feature type="transmembrane region" description="Helical" evidence="11">
    <location>
        <begin position="261"/>
        <end position="278"/>
    </location>
</feature>
<feature type="transmembrane region" description="Helical" evidence="11">
    <location>
        <begin position="87"/>
        <end position="109"/>
    </location>
</feature>
<keyword evidence="6 11" id="KW-0812">Transmembrane</keyword>
<evidence type="ECO:0000313" key="14">
    <source>
        <dbReference type="Proteomes" id="UP000603912"/>
    </source>
</evidence>
<dbReference type="RefSeq" id="WP_188517923.1">
    <property type="nucleotide sequence ID" value="NZ_BMES01000002.1"/>
</dbReference>
<evidence type="ECO:0000256" key="9">
    <source>
        <dbReference type="ARBA" id="ARBA00023098"/>
    </source>
</evidence>
<dbReference type="Proteomes" id="UP000603912">
    <property type="component" value="Unassembled WGS sequence"/>
</dbReference>
<gene>
    <name evidence="13" type="ORF">GCM10007036_23080</name>
</gene>
<evidence type="ECO:0000256" key="2">
    <source>
        <dbReference type="ARBA" id="ARBA00022475"/>
    </source>
</evidence>
<dbReference type="InterPro" id="IPR000620">
    <property type="entry name" value="EamA_dom"/>
</dbReference>
<feature type="transmembrane region" description="Helical" evidence="11">
    <location>
        <begin position="172"/>
        <end position="192"/>
    </location>
</feature>
<evidence type="ECO:0000256" key="10">
    <source>
        <dbReference type="ARBA" id="ARBA00023136"/>
    </source>
</evidence>
<dbReference type="GO" id="GO:0009103">
    <property type="term" value="P:lipopolysaccharide biosynthetic process"/>
    <property type="evidence" value="ECO:0007669"/>
    <property type="project" value="UniProtKB-KW"/>
</dbReference>
<evidence type="ECO:0000256" key="11">
    <source>
        <dbReference type="SAM" id="Phobius"/>
    </source>
</evidence>
<keyword evidence="3" id="KW-0444">Lipid biosynthesis</keyword>
<dbReference type="EMBL" id="BMES01000002">
    <property type="protein sequence ID" value="GGH19884.1"/>
    <property type="molecule type" value="Genomic_DNA"/>
</dbReference>
<feature type="transmembrane region" description="Helical" evidence="11">
    <location>
        <begin position="59"/>
        <end position="80"/>
    </location>
</feature>
<evidence type="ECO:0000256" key="7">
    <source>
        <dbReference type="ARBA" id="ARBA00022985"/>
    </source>
</evidence>
<keyword evidence="2" id="KW-1003">Cell membrane</keyword>
<dbReference type="PANTHER" id="PTHR30561">
    <property type="entry name" value="SMR FAMILY PROTON-DEPENDENT DRUG EFFLUX TRANSPORTER SUGE"/>
    <property type="match status" value="1"/>
</dbReference>
<dbReference type="InterPro" id="IPR000390">
    <property type="entry name" value="Small_drug/metabolite_transptr"/>
</dbReference>
<feature type="transmembrane region" description="Helical" evidence="11">
    <location>
        <begin position="143"/>
        <end position="160"/>
    </location>
</feature>
<dbReference type="GO" id="GO:0022857">
    <property type="term" value="F:transmembrane transporter activity"/>
    <property type="evidence" value="ECO:0007669"/>
    <property type="project" value="InterPro"/>
</dbReference>
<dbReference type="InterPro" id="IPR037185">
    <property type="entry name" value="EmrE-like"/>
</dbReference>
<dbReference type="GO" id="GO:0009245">
    <property type="term" value="P:lipid A biosynthetic process"/>
    <property type="evidence" value="ECO:0007669"/>
    <property type="project" value="UniProtKB-KW"/>
</dbReference>
<reference evidence="13" key="2">
    <citation type="submission" date="2020-09" db="EMBL/GenBank/DDBJ databases">
        <authorList>
            <person name="Sun Q."/>
            <person name="Zhou Y."/>
        </authorList>
    </citation>
    <scope>NUCLEOTIDE SEQUENCE</scope>
    <source>
        <strain evidence="13">CGMCC 1.12214</strain>
    </source>
</reference>
<evidence type="ECO:0000313" key="13">
    <source>
        <dbReference type="EMBL" id="GGH19884.1"/>
    </source>
</evidence>
<evidence type="ECO:0000256" key="4">
    <source>
        <dbReference type="ARBA" id="ARBA00022519"/>
    </source>
</evidence>
<dbReference type="Pfam" id="PF00892">
    <property type="entry name" value="EamA"/>
    <property type="match status" value="1"/>
</dbReference>
<name>A0A917I7L9_9HYPH</name>
<dbReference type="GO" id="GO:0005886">
    <property type="term" value="C:plasma membrane"/>
    <property type="evidence" value="ECO:0007669"/>
    <property type="project" value="UniProtKB-SubCell"/>
</dbReference>
<keyword evidence="14" id="KW-1185">Reference proteome</keyword>
<protein>
    <recommendedName>
        <fullName evidence="12">EamA domain-containing protein</fullName>
    </recommendedName>
</protein>
<keyword evidence="7" id="KW-0448">Lipopolysaccharide biosynthesis</keyword>
<keyword evidence="10 11" id="KW-0472">Membrane</keyword>
<feature type="transmembrane region" description="Helical" evidence="11">
    <location>
        <begin position="30"/>
        <end position="53"/>
    </location>
</feature>
<keyword evidence="5" id="KW-0441">Lipid A biosynthesis</keyword>
<dbReference type="SUPFAM" id="SSF103481">
    <property type="entry name" value="Multidrug resistance efflux transporter EmrE"/>
    <property type="match status" value="2"/>
</dbReference>
<feature type="transmembrane region" description="Helical" evidence="11">
    <location>
        <begin position="213"/>
        <end position="230"/>
    </location>
</feature>
<feature type="transmembrane region" description="Helical" evidence="11">
    <location>
        <begin position="6"/>
        <end position="23"/>
    </location>
</feature>
<keyword evidence="4" id="KW-0997">Cell inner membrane</keyword>
<feature type="transmembrane region" description="Helical" evidence="11">
    <location>
        <begin position="236"/>
        <end position="254"/>
    </location>
</feature>
<proteinExistence type="predicted"/>
<evidence type="ECO:0000259" key="12">
    <source>
        <dbReference type="Pfam" id="PF00892"/>
    </source>
</evidence>
<accession>A0A917I7L9</accession>
<keyword evidence="9" id="KW-0443">Lipid metabolism</keyword>
<dbReference type="Gene3D" id="1.10.3730.20">
    <property type="match status" value="2"/>
</dbReference>
<feature type="domain" description="EamA" evidence="12">
    <location>
        <begin position="147"/>
        <end position="277"/>
    </location>
</feature>
<sequence length="279" mass="29111">MTLPVFFAVLAAAALHAGWNAVLKIRIEPFLAMVLITGAGSLFGLIGVAVVGWPIAAAWPMLIASTAIHFGYHLFLVAAYSRADMGIVYPIARGSAPLLTAIVSLFWLSEPVSPLGMAGVLVLGCGIASIAIAGRKSAADPRALGYAALTAVTICLYTLTDGTGARASGNPHAYTAALFVLDGVCLTVLALWRRGWRGLAPLWRFKGPGLAGGAMSVGAYWIAIWAMTIAPIPLVAAVRETSVLFATLIAVVWLKEPLSRNRVLSALLIVAGLALIRLA</sequence>
<evidence type="ECO:0000256" key="3">
    <source>
        <dbReference type="ARBA" id="ARBA00022516"/>
    </source>
</evidence>
<comment type="caution">
    <text evidence="13">The sequence shown here is derived from an EMBL/GenBank/DDBJ whole genome shotgun (WGS) entry which is preliminary data.</text>
</comment>
<comment type="subcellular location">
    <subcellularLocation>
        <location evidence="1">Cell membrane</location>
        <topology evidence="1">Multi-pass membrane protein</topology>
    </subcellularLocation>
</comment>
<evidence type="ECO:0000256" key="8">
    <source>
        <dbReference type="ARBA" id="ARBA00022989"/>
    </source>
</evidence>
<dbReference type="AlphaFoldDB" id="A0A917I7L9"/>
<dbReference type="PANTHER" id="PTHR30561:SF9">
    <property type="entry name" value="4-AMINO-4-DEOXY-L-ARABINOSE-PHOSPHOUNDECAPRENOL FLIPPASE SUBUNIT ARNF-RELATED"/>
    <property type="match status" value="1"/>
</dbReference>
<reference evidence="13" key="1">
    <citation type="journal article" date="2014" name="Int. J. Syst. Evol. Microbiol.">
        <title>Complete genome sequence of Corynebacterium casei LMG S-19264T (=DSM 44701T), isolated from a smear-ripened cheese.</title>
        <authorList>
            <consortium name="US DOE Joint Genome Institute (JGI-PGF)"/>
            <person name="Walter F."/>
            <person name="Albersmeier A."/>
            <person name="Kalinowski J."/>
            <person name="Ruckert C."/>
        </authorList>
    </citation>
    <scope>NUCLEOTIDE SEQUENCE</scope>
    <source>
        <strain evidence="13">CGMCC 1.12214</strain>
    </source>
</reference>